<sequence length="66" mass="7652">EAVARYRVHVSSIPDRDGMYIEVLERDVEVAEIGESKMIGLELEQETTKVFVIKEMLKEAKDRQEN</sequence>
<dbReference type="AlphaFoldDB" id="A0A699U1C5"/>
<dbReference type="EMBL" id="BKCJ011297565">
    <property type="protein sequence ID" value="GFD17065.1"/>
    <property type="molecule type" value="Genomic_DNA"/>
</dbReference>
<protein>
    <submittedName>
        <fullName evidence="1">Uncharacterized protein</fullName>
    </submittedName>
</protein>
<accession>A0A699U1C5</accession>
<gene>
    <name evidence="1" type="ORF">Tci_889034</name>
</gene>
<name>A0A699U1C5_TANCI</name>
<comment type="caution">
    <text evidence="1">The sequence shown here is derived from an EMBL/GenBank/DDBJ whole genome shotgun (WGS) entry which is preliminary data.</text>
</comment>
<evidence type="ECO:0000313" key="1">
    <source>
        <dbReference type="EMBL" id="GFD17065.1"/>
    </source>
</evidence>
<proteinExistence type="predicted"/>
<feature type="non-terminal residue" evidence="1">
    <location>
        <position position="1"/>
    </location>
</feature>
<reference evidence="1" key="1">
    <citation type="journal article" date="2019" name="Sci. Rep.">
        <title>Draft genome of Tanacetum cinerariifolium, the natural source of mosquito coil.</title>
        <authorList>
            <person name="Yamashiro T."/>
            <person name="Shiraishi A."/>
            <person name="Satake H."/>
            <person name="Nakayama K."/>
        </authorList>
    </citation>
    <scope>NUCLEOTIDE SEQUENCE</scope>
</reference>
<organism evidence="1">
    <name type="scientific">Tanacetum cinerariifolium</name>
    <name type="common">Dalmatian daisy</name>
    <name type="synonym">Chrysanthemum cinerariifolium</name>
    <dbReference type="NCBI Taxonomy" id="118510"/>
    <lineage>
        <taxon>Eukaryota</taxon>
        <taxon>Viridiplantae</taxon>
        <taxon>Streptophyta</taxon>
        <taxon>Embryophyta</taxon>
        <taxon>Tracheophyta</taxon>
        <taxon>Spermatophyta</taxon>
        <taxon>Magnoliopsida</taxon>
        <taxon>eudicotyledons</taxon>
        <taxon>Gunneridae</taxon>
        <taxon>Pentapetalae</taxon>
        <taxon>asterids</taxon>
        <taxon>campanulids</taxon>
        <taxon>Asterales</taxon>
        <taxon>Asteraceae</taxon>
        <taxon>Asteroideae</taxon>
        <taxon>Anthemideae</taxon>
        <taxon>Anthemidinae</taxon>
        <taxon>Tanacetum</taxon>
    </lineage>
</organism>